<dbReference type="CDD" id="cd13123">
    <property type="entry name" value="MATE_MurJ_like"/>
    <property type="match status" value="1"/>
</dbReference>
<name>L7VUB5_9BACT</name>
<evidence type="ECO:0000256" key="7">
    <source>
        <dbReference type="ARBA" id="ARBA00023136"/>
    </source>
</evidence>
<feature type="transmembrane region" description="Helical" evidence="8">
    <location>
        <begin position="381"/>
        <end position="402"/>
    </location>
</feature>
<feature type="transmembrane region" description="Helical" evidence="8">
    <location>
        <begin position="455"/>
        <end position="475"/>
    </location>
</feature>
<dbReference type="Pfam" id="PF03023">
    <property type="entry name" value="MurJ"/>
    <property type="match status" value="1"/>
</dbReference>
<feature type="transmembrane region" description="Helical" evidence="8">
    <location>
        <begin position="156"/>
        <end position="182"/>
    </location>
</feature>
<sequence length="510" mass="53648">MSATFPTITRKAPTHTVRTIVLGGYAALAESAWMGFAQASEIIDSLRPAPGFGRRAVVPRFPRFQLRALLTREFTIAEASFILMASFFTSALLGAVRQILFNAQFGVGMAANAYYAAFRLPDTLFSLIAGGALSSAMIPVLLNTVREGGEAAGARLIQLVLTTLLTFFALIVLLVELFAPGLVQGVLAPGFDAATSQLTVTLTRIMLLQPLILAVASVATAVLNSRNQFLLTGLSVISYNVALILGILAARLVPALGIYGPTLGVILGAIFQVLILSPAFRTPGHGLRLAWNFTDRRLREVVALLIPNGLAVGVNYAGNIADTAFASTAAEGAALGAIYNGWLLVGLPIALLGQAVGQAVFPRLAAAAESGQWTTLRRSLAGALGAALGLSLFALAALFYLGRPVIQILFERGEFNAAAGELTFQVLTAYALALPAYVGTEVITRGLIALRDTRTPLLTNLCQLAGRVAIMTLFVSRVGVIAIPTALAVTAVLETALLGAVLFVKLHRLR</sequence>
<evidence type="ECO:0000256" key="3">
    <source>
        <dbReference type="ARBA" id="ARBA00022692"/>
    </source>
</evidence>
<dbReference type="NCBIfam" id="TIGR01695">
    <property type="entry name" value="murJ_mviN"/>
    <property type="match status" value="1"/>
</dbReference>
<dbReference type="GO" id="GO:0005886">
    <property type="term" value="C:plasma membrane"/>
    <property type="evidence" value="ECO:0007669"/>
    <property type="project" value="UniProtKB-SubCell"/>
</dbReference>
<feature type="transmembrane region" description="Helical" evidence="8">
    <location>
        <begin position="341"/>
        <end position="361"/>
    </location>
</feature>
<protein>
    <submittedName>
        <fullName evidence="9">Putative peptidoglycan lipid II flippase MurJ</fullName>
    </submittedName>
</protein>
<evidence type="ECO:0000256" key="4">
    <source>
        <dbReference type="ARBA" id="ARBA00022960"/>
    </source>
</evidence>
<feature type="transmembrane region" description="Helical" evidence="8">
    <location>
        <begin position="202"/>
        <end position="223"/>
    </location>
</feature>
<feature type="transmembrane region" description="Helical" evidence="8">
    <location>
        <begin position="258"/>
        <end position="280"/>
    </location>
</feature>
<feature type="transmembrane region" description="Helical" evidence="8">
    <location>
        <begin position="74"/>
        <end position="93"/>
    </location>
</feature>
<dbReference type="PANTHER" id="PTHR47019">
    <property type="entry name" value="LIPID II FLIPPASE MURJ"/>
    <property type="match status" value="1"/>
</dbReference>
<dbReference type="GO" id="GO:0034204">
    <property type="term" value="P:lipid translocation"/>
    <property type="evidence" value="ECO:0007669"/>
    <property type="project" value="TreeGrafter"/>
</dbReference>
<evidence type="ECO:0000256" key="2">
    <source>
        <dbReference type="ARBA" id="ARBA00022475"/>
    </source>
</evidence>
<dbReference type="InterPro" id="IPR004268">
    <property type="entry name" value="MurJ"/>
</dbReference>
<evidence type="ECO:0000256" key="1">
    <source>
        <dbReference type="ARBA" id="ARBA00004651"/>
    </source>
</evidence>
<feature type="transmembrane region" description="Helical" evidence="8">
    <location>
        <begin position="422"/>
        <end position="443"/>
    </location>
</feature>
<dbReference type="AlphaFoldDB" id="L7VUB5"/>
<keyword evidence="4" id="KW-0133">Cell shape</keyword>
<dbReference type="EMBL" id="JX649912">
    <property type="protein sequence ID" value="AGC72802.1"/>
    <property type="molecule type" value="Genomic_DNA"/>
</dbReference>
<keyword evidence="7 8" id="KW-0472">Membrane</keyword>
<keyword evidence="6 8" id="KW-1133">Transmembrane helix</keyword>
<feature type="transmembrane region" description="Helical" evidence="8">
    <location>
        <begin position="230"/>
        <end position="252"/>
    </location>
</feature>
<feature type="transmembrane region" description="Helical" evidence="8">
    <location>
        <begin position="301"/>
        <end position="321"/>
    </location>
</feature>
<accession>L7VUB5</accession>
<dbReference type="PRINTS" id="PR01806">
    <property type="entry name" value="VIRFACTRMVIN"/>
</dbReference>
<organism evidence="9">
    <name type="scientific">uncultured bacterium A1Q1_fos_485</name>
    <dbReference type="NCBI Taxonomy" id="1256576"/>
    <lineage>
        <taxon>Bacteria</taxon>
        <taxon>environmental samples</taxon>
    </lineage>
</organism>
<dbReference type="InterPro" id="IPR051050">
    <property type="entry name" value="Lipid_II_flippase_MurJ/MviN"/>
</dbReference>
<dbReference type="GO" id="GO:0008360">
    <property type="term" value="P:regulation of cell shape"/>
    <property type="evidence" value="ECO:0007669"/>
    <property type="project" value="UniProtKB-KW"/>
</dbReference>
<feature type="transmembrane region" description="Helical" evidence="8">
    <location>
        <begin position="124"/>
        <end position="144"/>
    </location>
</feature>
<proteinExistence type="predicted"/>
<evidence type="ECO:0000256" key="8">
    <source>
        <dbReference type="SAM" id="Phobius"/>
    </source>
</evidence>
<evidence type="ECO:0000313" key="9">
    <source>
        <dbReference type="EMBL" id="AGC72802.1"/>
    </source>
</evidence>
<dbReference type="PANTHER" id="PTHR47019:SF1">
    <property type="entry name" value="LIPID II FLIPPASE MURJ"/>
    <property type="match status" value="1"/>
</dbReference>
<evidence type="ECO:0000256" key="5">
    <source>
        <dbReference type="ARBA" id="ARBA00022984"/>
    </source>
</evidence>
<keyword evidence="3 8" id="KW-0812">Transmembrane</keyword>
<dbReference type="GO" id="GO:0009252">
    <property type="term" value="P:peptidoglycan biosynthetic process"/>
    <property type="evidence" value="ECO:0007669"/>
    <property type="project" value="UniProtKB-KW"/>
</dbReference>
<keyword evidence="5" id="KW-0573">Peptidoglycan synthesis</keyword>
<comment type="subcellular location">
    <subcellularLocation>
        <location evidence="1">Cell membrane</location>
        <topology evidence="1">Multi-pass membrane protein</topology>
    </subcellularLocation>
</comment>
<evidence type="ECO:0000256" key="6">
    <source>
        <dbReference type="ARBA" id="ARBA00022989"/>
    </source>
</evidence>
<reference evidence="9" key="1">
    <citation type="submission" date="2012-09" db="EMBL/GenBank/DDBJ databases">
        <title>Metagenomic Characterization of a Microbial Community in Wastewater Detects High Levels of Antibiotic Resistance.</title>
        <authorList>
            <person name="Abrams M."/>
            <person name="Caldwell A."/>
            <person name="Vandaei E."/>
            <person name="Lee W."/>
            <person name="Perrott J."/>
            <person name="Khan S.Y."/>
            <person name="Ta J."/>
            <person name="Romero D."/>
            <person name="Nguyen V."/>
            <person name="Pourmand N."/>
            <person name="Ouverney C.C."/>
        </authorList>
    </citation>
    <scope>NUCLEOTIDE SEQUENCE</scope>
</reference>
<feature type="transmembrane region" description="Helical" evidence="8">
    <location>
        <begin position="481"/>
        <end position="504"/>
    </location>
</feature>
<dbReference type="GO" id="GO:0015648">
    <property type="term" value="F:lipid-linked peptidoglycan transporter activity"/>
    <property type="evidence" value="ECO:0007669"/>
    <property type="project" value="TreeGrafter"/>
</dbReference>
<keyword evidence="2" id="KW-1003">Cell membrane</keyword>